<organism evidence="2 3">
    <name type="scientific">Phytophthora fragariae</name>
    <dbReference type="NCBI Taxonomy" id="53985"/>
    <lineage>
        <taxon>Eukaryota</taxon>
        <taxon>Sar</taxon>
        <taxon>Stramenopiles</taxon>
        <taxon>Oomycota</taxon>
        <taxon>Peronosporomycetes</taxon>
        <taxon>Peronosporales</taxon>
        <taxon>Peronosporaceae</taxon>
        <taxon>Phytophthora</taxon>
    </lineage>
</organism>
<keyword evidence="1" id="KW-0472">Membrane</keyword>
<feature type="transmembrane region" description="Helical" evidence="1">
    <location>
        <begin position="43"/>
        <end position="64"/>
    </location>
</feature>
<sequence>MQLHSRQQNWKVTQVELQGKYSTQRVQALFQYHDYASSLRVSLILLVTPLPCFLLIMAVAAVPLRPISEGVHSSHLFFVSAFVCFLVGSLVTYGQMKHMVPPAPLSTAKIIYFSGIAAAITVGFMYALTLTIGYPLSFGIVTVSPVWPHLLLGPRRQRGSV</sequence>
<accession>A0A6G0RP35</accession>
<name>A0A6G0RP35_9STRA</name>
<keyword evidence="1" id="KW-1133">Transmembrane helix</keyword>
<comment type="caution">
    <text evidence="2">The sequence shown here is derived from an EMBL/GenBank/DDBJ whole genome shotgun (WGS) entry which is preliminary data.</text>
</comment>
<evidence type="ECO:0000313" key="2">
    <source>
        <dbReference type="EMBL" id="KAE9338470.1"/>
    </source>
</evidence>
<reference evidence="2 3" key="1">
    <citation type="submission" date="2018-09" db="EMBL/GenBank/DDBJ databases">
        <title>Genomic investigation of the strawberry pathogen Phytophthora fragariae indicates pathogenicity is determined by transcriptional variation in three key races.</title>
        <authorList>
            <person name="Adams T.M."/>
            <person name="Armitage A.D."/>
            <person name="Sobczyk M.K."/>
            <person name="Bates H.J."/>
            <person name="Dunwell J.M."/>
            <person name="Nellist C.F."/>
            <person name="Harrison R.J."/>
        </authorList>
    </citation>
    <scope>NUCLEOTIDE SEQUENCE [LARGE SCALE GENOMIC DNA]</scope>
    <source>
        <strain evidence="2 3">NOV-77</strain>
    </source>
</reference>
<keyword evidence="1" id="KW-0812">Transmembrane</keyword>
<gene>
    <name evidence="2" type="ORF">PF008_g12054</name>
</gene>
<feature type="transmembrane region" description="Helical" evidence="1">
    <location>
        <begin position="132"/>
        <end position="152"/>
    </location>
</feature>
<feature type="transmembrane region" description="Helical" evidence="1">
    <location>
        <begin position="106"/>
        <end position="126"/>
    </location>
</feature>
<feature type="transmembrane region" description="Helical" evidence="1">
    <location>
        <begin position="76"/>
        <end position="94"/>
    </location>
</feature>
<evidence type="ECO:0000256" key="1">
    <source>
        <dbReference type="SAM" id="Phobius"/>
    </source>
</evidence>
<proteinExistence type="predicted"/>
<dbReference type="AlphaFoldDB" id="A0A6G0RP35"/>
<dbReference type="Proteomes" id="UP000486351">
    <property type="component" value="Unassembled WGS sequence"/>
</dbReference>
<protein>
    <submittedName>
        <fullName evidence="2">Uncharacterized protein</fullName>
    </submittedName>
</protein>
<evidence type="ECO:0000313" key="3">
    <source>
        <dbReference type="Proteomes" id="UP000486351"/>
    </source>
</evidence>
<dbReference type="EMBL" id="QXFY01000665">
    <property type="protein sequence ID" value="KAE9338470.1"/>
    <property type="molecule type" value="Genomic_DNA"/>
</dbReference>